<evidence type="ECO:0000313" key="3">
    <source>
        <dbReference type="Proteomes" id="UP000198921"/>
    </source>
</evidence>
<accession>A0A1H3P0T3</accession>
<name>A0A1H3P0T3_9ACTN</name>
<protein>
    <submittedName>
        <fullName evidence="2">SnoaL-like domain-containing protein</fullName>
    </submittedName>
</protein>
<dbReference type="AlphaFoldDB" id="A0A1H3P0T3"/>
<dbReference type="OrthoDB" id="3542814at2"/>
<sequence length="135" mass="15045">MHETIARLRDAVNAHDVDAMVELIAPGYRSEQPAHPNRGFGGKDQVRKNWSTLFAGVPDLRVDVRAHLDDGTTSCSEWEFLGHHADGSDFNERGVVIFGLRDDGLITWGRLYMEIVEQGGADIDETMRQAARVPD</sequence>
<dbReference type="Proteomes" id="UP000198921">
    <property type="component" value="Unassembled WGS sequence"/>
</dbReference>
<dbReference type="RefSeq" id="WP_091160547.1">
    <property type="nucleotide sequence ID" value="NZ_FNOT01000014.1"/>
</dbReference>
<dbReference type="EMBL" id="FNOT01000014">
    <property type="protein sequence ID" value="SDY94661.1"/>
    <property type="molecule type" value="Genomic_DNA"/>
</dbReference>
<dbReference type="Pfam" id="PF12680">
    <property type="entry name" value="SnoaL_2"/>
    <property type="match status" value="1"/>
</dbReference>
<keyword evidence="3" id="KW-1185">Reference proteome</keyword>
<proteinExistence type="predicted"/>
<dbReference type="STRING" id="1137993.SAMN05660209_04163"/>
<feature type="domain" description="SnoaL-like" evidence="1">
    <location>
        <begin position="6"/>
        <end position="107"/>
    </location>
</feature>
<organism evidence="2 3">
    <name type="scientific">Geodermatophilus africanus</name>
    <dbReference type="NCBI Taxonomy" id="1137993"/>
    <lineage>
        <taxon>Bacteria</taxon>
        <taxon>Bacillati</taxon>
        <taxon>Actinomycetota</taxon>
        <taxon>Actinomycetes</taxon>
        <taxon>Geodermatophilales</taxon>
        <taxon>Geodermatophilaceae</taxon>
        <taxon>Geodermatophilus</taxon>
    </lineage>
</organism>
<dbReference type="Gene3D" id="3.10.450.50">
    <property type="match status" value="1"/>
</dbReference>
<dbReference type="InterPro" id="IPR032710">
    <property type="entry name" value="NTF2-like_dom_sf"/>
</dbReference>
<evidence type="ECO:0000313" key="2">
    <source>
        <dbReference type="EMBL" id="SDY94661.1"/>
    </source>
</evidence>
<dbReference type="SUPFAM" id="SSF54427">
    <property type="entry name" value="NTF2-like"/>
    <property type="match status" value="1"/>
</dbReference>
<reference evidence="3" key="1">
    <citation type="submission" date="2016-10" db="EMBL/GenBank/DDBJ databases">
        <authorList>
            <person name="Varghese N."/>
            <person name="Submissions S."/>
        </authorList>
    </citation>
    <scope>NUCLEOTIDE SEQUENCE [LARGE SCALE GENOMIC DNA]</scope>
    <source>
        <strain evidence="3">DSM 45422</strain>
    </source>
</reference>
<gene>
    <name evidence="2" type="ORF">SAMN05660209_04163</name>
</gene>
<dbReference type="InterPro" id="IPR037401">
    <property type="entry name" value="SnoaL-like"/>
</dbReference>
<evidence type="ECO:0000259" key="1">
    <source>
        <dbReference type="Pfam" id="PF12680"/>
    </source>
</evidence>